<sequence length="809" mass="88502">MAATASANRPPPAHPGPNVGNLPSYSGLPNAGQQHPGLNGTSQDPGPPFHPQHHVSTQPVFYVPAPPPAPFLQYQWPVPFPYNPFAGFPGMGYGMVMPPLPPPPYMETPAYILPHPHIQPVDYRRLLHPQVQVPSAPYHNPNQPRRIRQPCTVPRETVNSAVQTEPTHRGVGGYSDGNPHTRSDSGHGTASLSPSSSSCSSQKQGSVEVENYGLPTCNAKDEQVYGTSTNGTVRHDSNNPHPKGTKAVQSCIRAPGEPQKCHMDSVGQENIPPFRKGHCNMWSVSSPDSIVPVCSSSQQEDELVKERRASVPDILMSWGGSTPQAVVLKIADKGLHRNDQQLPSYETEVETEKSLYHSPTESKSGPVVADGTEVGDDADNVLSCKDSETLSKNVKLPFALHDLPSSRREGELVGTVGSVRQCLTYKDEMLHSPNTSNMLPDNEQENGKGSNPHEDTTEINPYQMSSNSNPMKRRMNESVWSVESLMPFIPPKEWMLQKGTFEPEIIIEMTEEAENGGLSTPSDNLIVKSCRRRLSQRFSFSEAGPMSDSWLIYSTPTEKLSSSKKPEMQCEIDVSEDGGPQQCLSAAPSEKDPLVSPTALRSKVIVSIPTEEDMDENGSSEPEANRSPNQESVIEQQEKSPCSPEQEHALLLNPVAGERISPSDQLMLQNGVDMEVENGTCGNEVGQLRNEQLCVPIDQTMTQVSLSKGHLVESGVQCTNLQDCKTCKQPECHKEPDTRPPFKNPDTKRANGGKAEGFGMNGHGHKNQRRQGQYRNRGQDNPSGQRESSHGYYGKPGKSKGGNGRNQWF</sequence>
<reference evidence="2" key="2">
    <citation type="submission" date="2025-08" db="UniProtKB">
        <authorList>
            <consortium name="Ensembl"/>
        </authorList>
    </citation>
    <scope>IDENTIFICATION</scope>
</reference>
<dbReference type="PANTHER" id="PTHR38654">
    <property type="entry name" value="BUCKY BALL-RELATED"/>
    <property type="match status" value="1"/>
</dbReference>
<dbReference type="Ensembl" id="ENSSAUT00010028916.1">
    <property type="protein sequence ID" value="ENSSAUP00010027408.1"/>
    <property type="gene ID" value="ENSSAUG00010011849.1"/>
</dbReference>
<feature type="region of interest" description="Disordered" evidence="1">
    <location>
        <begin position="608"/>
        <end position="645"/>
    </location>
</feature>
<reference evidence="2" key="3">
    <citation type="submission" date="2025-09" db="UniProtKB">
        <authorList>
            <consortium name="Ensembl"/>
        </authorList>
    </citation>
    <scope>IDENTIFICATION</scope>
</reference>
<feature type="region of interest" description="Disordered" evidence="1">
    <location>
        <begin position="430"/>
        <end position="471"/>
    </location>
</feature>
<protein>
    <submittedName>
        <fullName evidence="2">Uncharacterized LOC115572090</fullName>
    </submittedName>
</protein>
<evidence type="ECO:0000313" key="3">
    <source>
        <dbReference type="Proteomes" id="UP000472265"/>
    </source>
</evidence>
<feature type="region of interest" description="Disordered" evidence="1">
    <location>
        <begin position="729"/>
        <end position="809"/>
    </location>
</feature>
<feature type="compositionally biased region" description="Basic and acidic residues" evidence="1">
    <location>
        <begin position="729"/>
        <end position="749"/>
    </location>
</feature>
<feature type="region of interest" description="Disordered" evidence="1">
    <location>
        <begin position="133"/>
        <end position="207"/>
    </location>
</feature>
<dbReference type="PANTHER" id="PTHR38654:SF1">
    <property type="entry name" value="BUCKY BALL"/>
    <property type="match status" value="1"/>
</dbReference>
<reference evidence="2" key="1">
    <citation type="submission" date="2021-04" db="EMBL/GenBank/DDBJ databases">
        <authorList>
            <consortium name="Wellcome Sanger Institute Data Sharing"/>
        </authorList>
    </citation>
    <scope>NUCLEOTIDE SEQUENCE [LARGE SCALE GENOMIC DNA]</scope>
</reference>
<feature type="region of interest" description="Disordered" evidence="1">
    <location>
        <begin position="339"/>
        <end position="374"/>
    </location>
</feature>
<feature type="compositionally biased region" description="Gly residues" evidence="1">
    <location>
        <begin position="799"/>
        <end position="809"/>
    </location>
</feature>
<dbReference type="InParanoid" id="A0A671VKF5"/>
<accession>A0A671VKF5</accession>
<dbReference type="AlphaFoldDB" id="A0A671VKF5"/>
<evidence type="ECO:0000256" key="1">
    <source>
        <dbReference type="SAM" id="MobiDB-lite"/>
    </source>
</evidence>
<dbReference type="OrthoDB" id="8963060at2759"/>
<dbReference type="CTD" id="334375"/>
<feature type="region of interest" description="Disordered" evidence="1">
    <location>
        <begin position="1"/>
        <end position="55"/>
    </location>
</feature>
<feature type="region of interest" description="Disordered" evidence="1">
    <location>
        <begin position="226"/>
        <end position="247"/>
    </location>
</feature>
<feature type="compositionally biased region" description="Low complexity" evidence="1">
    <location>
        <begin position="186"/>
        <end position="206"/>
    </location>
</feature>
<dbReference type="OMA" id="HNGQQED"/>
<dbReference type="GeneID" id="115572090"/>
<feature type="region of interest" description="Disordered" evidence="1">
    <location>
        <begin position="574"/>
        <end position="596"/>
    </location>
</feature>
<gene>
    <name evidence="2" type="primary">LOC115572090</name>
</gene>
<proteinExistence type="predicted"/>
<name>A0A671VKF5_SPAAU</name>
<feature type="compositionally biased region" description="Polar residues" evidence="1">
    <location>
        <begin position="458"/>
        <end position="470"/>
    </location>
</feature>
<dbReference type="RefSeq" id="XP_030257764.1">
    <property type="nucleotide sequence ID" value="XM_030401904.1"/>
</dbReference>
<keyword evidence="3" id="KW-1185">Reference proteome</keyword>
<organism evidence="2 3">
    <name type="scientific">Sparus aurata</name>
    <name type="common">Gilthead sea bream</name>
    <dbReference type="NCBI Taxonomy" id="8175"/>
    <lineage>
        <taxon>Eukaryota</taxon>
        <taxon>Metazoa</taxon>
        <taxon>Chordata</taxon>
        <taxon>Craniata</taxon>
        <taxon>Vertebrata</taxon>
        <taxon>Euteleostomi</taxon>
        <taxon>Actinopterygii</taxon>
        <taxon>Neopterygii</taxon>
        <taxon>Teleostei</taxon>
        <taxon>Neoteleostei</taxon>
        <taxon>Acanthomorphata</taxon>
        <taxon>Eupercaria</taxon>
        <taxon>Spariformes</taxon>
        <taxon>Sparidae</taxon>
        <taxon>Sparus</taxon>
    </lineage>
</organism>
<dbReference type="InterPro" id="IPR053309">
    <property type="entry name" value="Balbiani_Body_Formation"/>
</dbReference>
<dbReference type="GeneTree" id="ENSGT00980000199119"/>
<feature type="compositionally biased region" description="Polar residues" evidence="1">
    <location>
        <begin position="619"/>
        <end position="635"/>
    </location>
</feature>
<dbReference type="Proteomes" id="UP000472265">
    <property type="component" value="Chromosome 21"/>
</dbReference>
<evidence type="ECO:0000313" key="2">
    <source>
        <dbReference type="Ensembl" id="ENSSAUP00010027408.1"/>
    </source>
</evidence>